<comment type="caution">
    <text evidence="3">The sequence shown here is derived from an EMBL/GenBank/DDBJ whole genome shotgun (WGS) entry which is preliminary data.</text>
</comment>
<accession>A0A934KHI0</accession>
<dbReference type="AlphaFoldDB" id="A0A934KHI0"/>
<reference evidence="3 4" key="1">
    <citation type="submission" date="2020-10" db="EMBL/GenBank/DDBJ databases">
        <title>Ca. Dormibacterota MAGs.</title>
        <authorList>
            <person name="Montgomery K."/>
        </authorList>
    </citation>
    <scope>NUCLEOTIDE SEQUENCE [LARGE SCALE GENOMIC DNA]</scope>
    <source>
        <strain evidence="3">Mitchell_Peninsula_5</strain>
    </source>
</reference>
<dbReference type="InterPro" id="IPR046253">
    <property type="entry name" value="DUF6286"/>
</dbReference>
<evidence type="ECO:0000259" key="2">
    <source>
        <dbReference type="Pfam" id="PF19803"/>
    </source>
</evidence>
<feature type="transmembrane region" description="Helical" evidence="1">
    <location>
        <begin position="59"/>
        <end position="78"/>
    </location>
</feature>
<keyword evidence="1" id="KW-0812">Transmembrane</keyword>
<organism evidence="3 4">
    <name type="scientific">Candidatus Amunia macphersoniae</name>
    <dbReference type="NCBI Taxonomy" id="3127014"/>
    <lineage>
        <taxon>Bacteria</taxon>
        <taxon>Bacillati</taxon>
        <taxon>Candidatus Dormiibacterota</taxon>
        <taxon>Candidatus Dormibacteria</taxon>
        <taxon>Candidatus Aeolococcales</taxon>
        <taxon>Candidatus Aeolococcaceae</taxon>
        <taxon>Candidatus Amunia</taxon>
    </lineage>
</organism>
<dbReference type="PROSITE" id="PS51257">
    <property type="entry name" value="PROKAR_LIPOPROTEIN"/>
    <property type="match status" value="1"/>
</dbReference>
<evidence type="ECO:0000313" key="3">
    <source>
        <dbReference type="EMBL" id="MBJ7607872.1"/>
    </source>
</evidence>
<dbReference type="EMBL" id="JAEKNN010000003">
    <property type="protein sequence ID" value="MBJ7607872.1"/>
    <property type="molecule type" value="Genomic_DNA"/>
</dbReference>
<dbReference type="Pfam" id="PF19803">
    <property type="entry name" value="DUF6286"/>
    <property type="match status" value="1"/>
</dbReference>
<sequence length="177" mass="18501">MIRHPRRTLPASLVALVLLAAAVLIAVSCIQLLTGQHQWLSFSAMTQYGSTLAWNQPATLAMAAAVAVLGLALLLAALTPGSPTVLPLASSDERPVTGVTRSSLNTVLSSAAASADGVETAIVRVRGRAVTATVRTPLNEPGALAQQVHSAISERLEDVTLARPRRIKVRVATTWSP</sequence>
<dbReference type="Proteomes" id="UP000614410">
    <property type="component" value="Unassembled WGS sequence"/>
</dbReference>
<evidence type="ECO:0000313" key="4">
    <source>
        <dbReference type="Proteomes" id="UP000614410"/>
    </source>
</evidence>
<evidence type="ECO:0000256" key="1">
    <source>
        <dbReference type="SAM" id="Phobius"/>
    </source>
</evidence>
<keyword evidence="1" id="KW-1133">Transmembrane helix</keyword>
<feature type="domain" description="DUF6286" evidence="2">
    <location>
        <begin position="68"/>
        <end position="171"/>
    </location>
</feature>
<protein>
    <recommendedName>
        <fullName evidence="2">DUF6286 domain-containing protein</fullName>
    </recommendedName>
</protein>
<proteinExistence type="predicted"/>
<name>A0A934KHI0_9BACT</name>
<keyword evidence="1" id="KW-0472">Membrane</keyword>
<gene>
    <name evidence="3" type="ORF">JF887_00360</name>
</gene>